<keyword evidence="2" id="KW-1185">Reference proteome</keyword>
<reference evidence="1 2" key="1">
    <citation type="submission" date="2021-06" db="EMBL/GenBank/DDBJ databases">
        <authorList>
            <person name="Palmer J.M."/>
        </authorList>
    </citation>
    <scope>NUCLEOTIDE SEQUENCE [LARGE SCALE GENOMIC DNA]</scope>
    <source>
        <strain evidence="1 2">GA_2019</strain>
        <tissue evidence="1">Muscle</tissue>
    </source>
</reference>
<organism evidence="1 2">
    <name type="scientific">Goodea atripinnis</name>
    <dbReference type="NCBI Taxonomy" id="208336"/>
    <lineage>
        <taxon>Eukaryota</taxon>
        <taxon>Metazoa</taxon>
        <taxon>Chordata</taxon>
        <taxon>Craniata</taxon>
        <taxon>Vertebrata</taxon>
        <taxon>Euteleostomi</taxon>
        <taxon>Actinopterygii</taxon>
        <taxon>Neopterygii</taxon>
        <taxon>Teleostei</taxon>
        <taxon>Neoteleostei</taxon>
        <taxon>Acanthomorphata</taxon>
        <taxon>Ovalentaria</taxon>
        <taxon>Atherinomorphae</taxon>
        <taxon>Cyprinodontiformes</taxon>
        <taxon>Goodeidae</taxon>
        <taxon>Goodea</taxon>
    </lineage>
</organism>
<proteinExistence type="predicted"/>
<comment type="caution">
    <text evidence="1">The sequence shown here is derived from an EMBL/GenBank/DDBJ whole genome shotgun (WGS) entry which is preliminary data.</text>
</comment>
<evidence type="ECO:0000313" key="2">
    <source>
        <dbReference type="Proteomes" id="UP001476798"/>
    </source>
</evidence>
<sequence length="141" mass="14839">MYCISANYSDFTCTKCGDRHLQLQGLGCCSRQLCRYPLEVGPDPILVAGECHSKLPCQVIWAGGPCGAGKGTSLALAISALMLGSMQTSVPIPGTSGSPAHKMVDYLSYIWRRGADVIPVLASEPESSDSCLAQKSSSTLP</sequence>
<evidence type="ECO:0000313" key="1">
    <source>
        <dbReference type="EMBL" id="MEQ2176330.1"/>
    </source>
</evidence>
<dbReference type="Proteomes" id="UP001476798">
    <property type="component" value="Unassembled WGS sequence"/>
</dbReference>
<name>A0ABV0NY38_9TELE</name>
<protein>
    <submittedName>
        <fullName evidence="1">Uncharacterized protein</fullName>
    </submittedName>
</protein>
<dbReference type="EMBL" id="JAHRIO010053378">
    <property type="protein sequence ID" value="MEQ2176330.1"/>
    <property type="molecule type" value="Genomic_DNA"/>
</dbReference>
<accession>A0ABV0NY38</accession>
<gene>
    <name evidence="1" type="ORF">GOODEAATRI_026870</name>
</gene>